<keyword evidence="6" id="KW-0732">Signal</keyword>
<keyword evidence="2 4" id="KW-0479">Metal-binding</keyword>
<dbReference type="PROSITE" id="PS51007">
    <property type="entry name" value="CYTC"/>
    <property type="match status" value="1"/>
</dbReference>
<dbReference type="InterPro" id="IPR036909">
    <property type="entry name" value="Cyt_c-like_dom_sf"/>
</dbReference>
<dbReference type="GO" id="GO:0020037">
    <property type="term" value="F:heme binding"/>
    <property type="evidence" value="ECO:0007669"/>
    <property type="project" value="InterPro"/>
</dbReference>
<evidence type="ECO:0000256" key="4">
    <source>
        <dbReference type="PROSITE-ProRule" id="PRU00433"/>
    </source>
</evidence>
<dbReference type="GO" id="GO:0046872">
    <property type="term" value="F:metal ion binding"/>
    <property type="evidence" value="ECO:0007669"/>
    <property type="project" value="UniProtKB-KW"/>
</dbReference>
<dbReference type="Pfam" id="PF13442">
    <property type="entry name" value="Cytochrome_CBB3"/>
    <property type="match status" value="1"/>
</dbReference>
<dbReference type="EMBL" id="JACPSX010000198">
    <property type="protein sequence ID" value="MBI3015437.1"/>
    <property type="molecule type" value="Genomic_DNA"/>
</dbReference>
<accession>A0A932GR98</accession>
<organism evidence="8 9">
    <name type="scientific">Tectimicrobiota bacterium</name>
    <dbReference type="NCBI Taxonomy" id="2528274"/>
    <lineage>
        <taxon>Bacteria</taxon>
        <taxon>Pseudomonadati</taxon>
        <taxon>Nitrospinota/Tectimicrobiota group</taxon>
        <taxon>Candidatus Tectimicrobiota</taxon>
    </lineage>
</organism>
<comment type="caution">
    <text evidence="8">The sequence shown here is derived from an EMBL/GenBank/DDBJ whole genome shotgun (WGS) entry which is preliminary data.</text>
</comment>
<evidence type="ECO:0000256" key="3">
    <source>
        <dbReference type="ARBA" id="ARBA00023004"/>
    </source>
</evidence>
<dbReference type="AlphaFoldDB" id="A0A932GR98"/>
<evidence type="ECO:0000313" key="9">
    <source>
        <dbReference type="Proteomes" id="UP000741360"/>
    </source>
</evidence>
<dbReference type="SUPFAM" id="SSF46626">
    <property type="entry name" value="Cytochrome c"/>
    <property type="match status" value="1"/>
</dbReference>
<keyword evidence="3 4" id="KW-0408">Iron</keyword>
<evidence type="ECO:0000313" key="8">
    <source>
        <dbReference type="EMBL" id="MBI3015437.1"/>
    </source>
</evidence>
<feature type="region of interest" description="Disordered" evidence="5">
    <location>
        <begin position="142"/>
        <end position="177"/>
    </location>
</feature>
<name>A0A932GR98_UNCTE</name>
<gene>
    <name evidence="8" type="ORF">HYY65_10335</name>
</gene>
<dbReference type="Gene3D" id="1.10.760.10">
    <property type="entry name" value="Cytochrome c-like domain"/>
    <property type="match status" value="1"/>
</dbReference>
<evidence type="ECO:0000256" key="5">
    <source>
        <dbReference type="SAM" id="MobiDB-lite"/>
    </source>
</evidence>
<dbReference type="InterPro" id="IPR009056">
    <property type="entry name" value="Cyt_c-like_dom"/>
</dbReference>
<evidence type="ECO:0000256" key="6">
    <source>
        <dbReference type="SAM" id="SignalP"/>
    </source>
</evidence>
<protein>
    <submittedName>
        <fullName evidence="8">Cytochrome c</fullName>
    </submittedName>
</protein>
<keyword evidence="1 4" id="KW-0349">Heme</keyword>
<proteinExistence type="predicted"/>
<evidence type="ECO:0000256" key="2">
    <source>
        <dbReference type="ARBA" id="ARBA00022723"/>
    </source>
</evidence>
<feature type="chain" id="PRO_5038083241" evidence="6">
    <location>
        <begin position="25"/>
        <end position="177"/>
    </location>
</feature>
<dbReference type="PROSITE" id="PS51257">
    <property type="entry name" value="PROKAR_LIPOPROTEIN"/>
    <property type="match status" value="1"/>
</dbReference>
<evidence type="ECO:0000256" key="1">
    <source>
        <dbReference type="ARBA" id="ARBA00022617"/>
    </source>
</evidence>
<feature type="domain" description="Cytochrome c" evidence="7">
    <location>
        <begin position="49"/>
        <end position="141"/>
    </location>
</feature>
<feature type="signal peptide" evidence="6">
    <location>
        <begin position="1"/>
        <end position="24"/>
    </location>
</feature>
<dbReference type="GO" id="GO:0009055">
    <property type="term" value="F:electron transfer activity"/>
    <property type="evidence" value="ECO:0007669"/>
    <property type="project" value="InterPro"/>
</dbReference>
<feature type="compositionally biased region" description="Polar residues" evidence="5">
    <location>
        <begin position="142"/>
        <end position="152"/>
    </location>
</feature>
<reference evidence="8" key="1">
    <citation type="submission" date="2020-07" db="EMBL/GenBank/DDBJ databases">
        <title>Huge and variable diversity of episymbiotic CPR bacteria and DPANN archaea in groundwater ecosystems.</title>
        <authorList>
            <person name="He C.Y."/>
            <person name="Keren R."/>
            <person name="Whittaker M."/>
            <person name="Farag I.F."/>
            <person name="Doudna J."/>
            <person name="Cate J.H.D."/>
            <person name="Banfield J.F."/>
        </authorList>
    </citation>
    <scope>NUCLEOTIDE SEQUENCE</scope>
    <source>
        <strain evidence="8">NC_groundwater_717_Ag_S-0.2um_59_8</strain>
    </source>
</reference>
<sequence length="177" mass="19488">MKFQRIKARIRFFPWVVLFVMVTAAGGCSGGDQTALETQPLLVKKRVSERVWRGKEIYVSHCAACHGLQGRGDGPNTDRLERPPRDFTAAEFMAAKTDDYLYRVIAGGGKSVGLSSLMPPWGKTLNTEEVWDLVKVLRQFSQSSPLDSSRQAHGTAEGGSGPHQGEQSDPISQKGRR</sequence>
<evidence type="ECO:0000259" key="7">
    <source>
        <dbReference type="PROSITE" id="PS51007"/>
    </source>
</evidence>
<dbReference type="Proteomes" id="UP000741360">
    <property type="component" value="Unassembled WGS sequence"/>
</dbReference>